<gene>
    <name evidence="9" type="ORF">ACFQS1_33300</name>
</gene>
<keyword evidence="3 7" id="KW-0812">Transmembrane</keyword>
<dbReference type="PANTHER" id="PTHR23515">
    <property type="entry name" value="HIGH-AFFINITY NITRATE TRANSPORTER 2.3"/>
    <property type="match status" value="1"/>
</dbReference>
<dbReference type="Gene3D" id="1.20.1250.20">
    <property type="entry name" value="MFS general substrate transporter like domains"/>
    <property type="match status" value="2"/>
</dbReference>
<dbReference type="Proteomes" id="UP001596548">
    <property type="component" value="Unassembled WGS sequence"/>
</dbReference>
<evidence type="ECO:0000256" key="6">
    <source>
        <dbReference type="ARBA" id="ARBA00023136"/>
    </source>
</evidence>
<evidence type="ECO:0000256" key="4">
    <source>
        <dbReference type="ARBA" id="ARBA00022989"/>
    </source>
</evidence>
<feature type="transmembrane region" description="Helical" evidence="7">
    <location>
        <begin position="292"/>
        <end position="314"/>
    </location>
</feature>
<dbReference type="PRINTS" id="PR01035">
    <property type="entry name" value="TCRTETA"/>
</dbReference>
<dbReference type="InterPro" id="IPR036259">
    <property type="entry name" value="MFS_trans_sf"/>
</dbReference>
<keyword evidence="5" id="KW-0534">Nitrate assimilation</keyword>
<feature type="transmembrane region" description="Helical" evidence="7">
    <location>
        <begin position="203"/>
        <end position="224"/>
    </location>
</feature>
<keyword evidence="6 7" id="KW-0472">Membrane</keyword>
<organism evidence="9 10">
    <name type="scientific">Paractinoplanes rhizophilus</name>
    <dbReference type="NCBI Taxonomy" id="1416877"/>
    <lineage>
        <taxon>Bacteria</taxon>
        <taxon>Bacillati</taxon>
        <taxon>Actinomycetota</taxon>
        <taxon>Actinomycetes</taxon>
        <taxon>Micromonosporales</taxon>
        <taxon>Micromonosporaceae</taxon>
        <taxon>Paractinoplanes</taxon>
    </lineage>
</organism>
<evidence type="ECO:0000256" key="5">
    <source>
        <dbReference type="ARBA" id="ARBA00023063"/>
    </source>
</evidence>
<dbReference type="InterPro" id="IPR020846">
    <property type="entry name" value="MFS_dom"/>
</dbReference>
<evidence type="ECO:0000256" key="7">
    <source>
        <dbReference type="SAM" id="Phobius"/>
    </source>
</evidence>
<dbReference type="PROSITE" id="PS50850">
    <property type="entry name" value="MFS"/>
    <property type="match status" value="1"/>
</dbReference>
<feature type="transmembrane region" description="Helical" evidence="7">
    <location>
        <begin position="321"/>
        <end position="347"/>
    </location>
</feature>
<comment type="caution">
    <text evidence="9">The sequence shown here is derived from an EMBL/GenBank/DDBJ whole genome shotgun (WGS) entry which is preliminary data.</text>
</comment>
<keyword evidence="10" id="KW-1185">Reference proteome</keyword>
<evidence type="ECO:0000313" key="9">
    <source>
        <dbReference type="EMBL" id="MFC7278867.1"/>
    </source>
</evidence>
<feature type="transmembrane region" description="Helical" evidence="7">
    <location>
        <begin position="353"/>
        <end position="372"/>
    </location>
</feature>
<sequence>MLVTVGYFLSAWAWGLLSPLAPLLRDSAGLAEMEQALVVAVPVLVGCLGRVPVGALADRFGGRALFLAVTGVTIGALAELAAGGYRSLPGLMAGAVLLGAAGTTFAAGVQFISGWFPGAGRGVAVGVLGMGVCGGAAGGLTAVRWAGAYGMAVPFAVSAALLAACAMAVFLLGREAPDWLPSGQRAASRLAAALRLRITWQGAGWYSVQFGLFVAFSVYLPVYLGNAYGLPAAGAGLWMAAFVIVAVLARPVGGWVADRFGPARPLVAALGALALAAAAQACTPPFPVTAGLIMPIMAVALGVASSATLVQVAAEAGQPMVGLVTGLVTAVAGLAGFATPLVMAFSYARLGRYGPAIALFAVAAAAGAWSAARHRADGAGPQAAA</sequence>
<feature type="transmembrane region" description="Helical" evidence="7">
    <location>
        <begin position="265"/>
        <end position="286"/>
    </location>
</feature>
<feature type="transmembrane region" description="Helical" evidence="7">
    <location>
        <begin position="37"/>
        <end position="57"/>
    </location>
</feature>
<dbReference type="InterPro" id="IPR001958">
    <property type="entry name" value="Tet-R_TetA/multi-R_MdtG-like"/>
</dbReference>
<comment type="similarity">
    <text evidence="2">Belongs to the major facilitator superfamily. Nitrate/nitrite porter (TC 2.A.1.8) family.</text>
</comment>
<proteinExistence type="inferred from homology"/>
<feature type="domain" description="Major facilitator superfamily (MFS) profile" evidence="8">
    <location>
        <begin position="1"/>
        <end position="379"/>
    </location>
</feature>
<feature type="transmembrane region" description="Helical" evidence="7">
    <location>
        <begin position="64"/>
        <end position="85"/>
    </location>
</feature>
<comment type="subcellular location">
    <subcellularLocation>
        <location evidence="1">Cell membrane</location>
        <topology evidence="1">Multi-pass membrane protein</topology>
    </subcellularLocation>
</comment>
<feature type="transmembrane region" description="Helical" evidence="7">
    <location>
        <begin position="230"/>
        <end position="253"/>
    </location>
</feature>
<dbReference type="InterPro" id="IPR011701">
    <property type="entry name" value="MFS"/>
</dbReference>
<evidence type="ECO:0000256" key="2">
    <source>
        <dbReference type="ARBA" id="ARBA00008432"/>
    </source>
</evidence>
<dbReference type="EMBL" id="JBHTBJ010000039">
    <property type="protein sequence ID" value="MFC7278867.1"/>
    <property type="molecule type" value="Genomic_DNA"/>
</dbReference>
<name>A0ABW2I1W7_9ACTN</name>
<keyword evidence="4 7" id="KW-1133">Transmembrane helix</keyword>
<dbReference type="SUPFAM" id="SSF103473">
    <property type="entry name" value="MFS general substrate transporter"/>
    <property type="match status" value="1"/>
</dbReference>
<dbReference type="RefSeq" id="WP_378975983.1">
    <property type="nucleotide sequence ID" value="NZ_JBHTBJ010000039.1"/>
</dbReference>
<evidence type="ECO:0000259" key="8">
    <source>
        <dbReference type="PROSITE" id="PS50850"/>
    </source>
</evidence>
<protein>
    <submittedName>
        <fullName evidence="9">MFS transporter</fullName>
    </submittedName>
</protein>
<feature type="transmembrane region" description="Helical" evidence="7">
    <location>
        <begin position="152"/>
        <end position="172"/>
    </location>
</feature>
<feature type="transmembrane region" description="Helical" evidence="7">
    <location>
        <begin position="123"/>
        <end position="146"/>
    </location>
</feature>
<dbReference type="Pfam" id="PF07690">
    <property type="entry name" value="MFS_1"/>
    <property type="match status" value="1"/>
</dbReference>
<evidence type="ECO:0000313" key="10">
    <source>
        <dbReference type="Proteomes" id="UP001596548"/>
    </source>
</evidence>
<accession>A0ABW2I1W7</accession>
<evidence type="ECO:0000256" key="1">
    <source>
        <dbReference type="ARBA" id="ARBA00004651"/>
    </source>
</evidence>
<feature type="transmembrane region" description="Helical" evidence="7">
    <location>
        <begin position="91"/>
        <end position="116"/>
    </location>
</feature>
<evidence type="ECO:0000256" key="3">
    <source>
        <dbReference type="ARBA" id="ARBA00022692"/>
    </source>
</evidence>
<dbReference type="InterPro" id="IPR044772">
    <property type="entry name" value="NO3_transporter"/>
</dbReference>
<reference evidence="10" key="1">
    <citation type="journal article" date="2019" name="Int. J. Syst. Evol. Microbiol.">
        <title>The Global Catalogue of Microorganisms (GCM) 10K type strain sequencing project: providing services to taxonomists for standard genome sequencing and annotation.</title>
        <authorList>
            <consortium name="The Broad Institute Genomics Platform"/>
            <consortium name="The Broad Institute Genome Sequencing Center for Infectious Disease"/>
            <person name="Wu L."/>
            <person name="Ma J."/>
        </authorList>
    </citation>
    <scope>NUCLEOTIDE SEQUENCE [LARGE SCALE GENOMIC DNA]</scope>
    <source>
        <strain evidence="10">XZYJT-10</strain>
    </source>
</reference>